<sequence>MSEPNTAGNAGPLQTDAKLEIQMLHDRVLVRIPQDDGERRSTGGIVIPATAQVARRLSWGNVLGVGNNVRNVKVGDRVLFNAEEQLEVEVQGTSYLVLRERDIHAVASERTEHGTGLYL</sequence>
<keyword evidence="5" id="KW-1185">Reference proteome</keyword>
<dbReference type="InterPro" id="IPR011032">
    <property type="entry name" value="GroES-like_sf"/>
</dbReference>
<dbReference type="GO" id="GO:0046872">
    <property type="term" value="F:metal ion binding"/>
    <property type="evidence" value="ECO:0007669"/>
    <property type="project" value="TreeGrafter"/>
</dbReference>
<keyword evidence="2 3" id="KW-0143">Chaperone</keyword>
<reference evidence="4 5" key="1">
    <citation type="submission" date="2020-03" db="EMBL/GenBank/DDBJ databases">
        <title>Sequencing the genomes of 1000 actinobacteria strains.</title>
        <authorList>
            <person name="Klenk H.-P."/>
        </authorList>
    </citation>
    <scope>NUCLEOTIDE SEQUENCE [LARGE SCALE GENOMIC DNA]</scope>
    <source>
        <strain evidence="4 5">DSM 45685</strain>
    </source>
</reference>
<comment type="function">
    <text evidence="3">Together with the chaperonin GroEL, plays an essential role in assisting protein folding. The GroEL-GroES system forms a nano-cage that allows encapsulation of the non-native substrate proteins and provides a physical environment optimized to promote and accelerate protein folding. GroES binds to the apical surface of the GroEL ring, thereby capping the opening of the GroEL channel.</text>
</comment>
<dbReference type="CDD" id="cd00320">
    <property type="entry name" value="cpn10"/>
    <property type="match status" value="1"/>
</dbReference>
<dbReference type="SUPFAM" id="SSF50129">
    <property type="entry name" value="GroES-like"/>
    <property type="match status" value="1"/>
</dbReference>
<comment type="caution">
    <text evidence="4">The sequence shown here is derived from an EMBL/GenBank/DDBJ whole genome shotgun (WGS) entry which is preliminary data.</text>
</comment>
<dbReference type="PANTHER" id="PTHR10772:SF58">
    <property type="entry name" value="CO-CHAPERONIN GROES"/>
    <property type="match status" value="1"/>
</dbReference>
<evidence type="ECO:0000256" key="3">
    <source>
        <dbReference type="RuleBase" id="RU000535"/>
    </source>
</evidence>
<dbReference type="GO" id="GO:0051082">
    <property type="term" value="F:unfolded protein binding"/>
    <property type="evidence" value="ECO:0007669"/>
    <property type="project" value="TreeGrafter"/>
</dbReference>
<accession>A0A7X5ZTV4</accession>
<dbReference type="Pfam" id="PF00166">
    <property type="entry name" value="Cpn10"/>
    <property type="match status" value="1"/>
</dbReference>
<proteinExistence type="inferred from homology"/>
<dbReference type="InterPro" id="IPR037124">
    <property type="entry name" value="Chaperonin_GroES_sf"/>
</dbReference>
<organism evidence="4 5">
    <name type="scientific">Saccharomonospora amisosensis</name>
    <dbReference type="NCBI Taxonomy" id="1128677"/>
    <lineage>
        <taxon>Bacteria</taxon>
        <taxon>Bacillati</taxon>
        <taxon>Actinomycetota</taxon>
        <taxon>Actinomycetes</taxon>
        <taxon>Pseudonocardiales</taxon>
        <taxon>Pseudonocardiaceae</taxon>
        <taxon>Saccharomonospora</taxon>
    </lineage>
</organism>
<dbReference type="GO" id="GO:0005524">
    <property type="term" value="F:ATP binding"/>
    <property type="evidence" value="ECO:0007669"/>
    <property type="project" value="InterPro"/>
</dbReference>
<dbReference type="PRINTS" id="PR00297">
    <property type="entry name" value="CHAPERONIN10"/>
</dbReference>
<dbReference type="SMART" id="SM00883">
    <property type="entry name" value="Cpn10"/>
    <property type="match status" value="1"/>
</dbReference>
<dbReference type="EMBL" id="JAAOYM010000003">
    <property type="protein sequence ID" value="NIJ15011.1"/>
    <property type="molecule type" value="Genomic_DNA"/>
</dbReference>
<comment type="similarity">
    <text evidence="1 3">Belongs to the GroES chaperonin family.</text>
</comment>
<gene>
    <name evidence="4" type="ORF">FHU38_005419</name>
</gene>
<dbReference type="AlphaFoldDB" id="A0A7X5ZTV4"/>
<dbReference type="Proteomes" id="UP000545493">
    <property type="component" value="Unassembled WGS sequence"/>
</dbReference>
<dbReference type="GO" id="GO:0044183">
    <property type="term" value="F:protein folding chaperone"/>
    <property type="evidence" value="ECO:0007669"/>
    <property type="project" value="InterPro"/>
</dbReference>
<dbReference type="PANTHER" id="PTHR10772">
    <property type="entry name" value="10 KDA HEAT SHOCK PROTEIN"/>
    <property type="match status" value="1"/>
</dbReference>
<dbReference type="InterPro" id="IPR020818">
    <property type="entry name" value="Chaperonin_GroES"/>
</dbReference>
<dbReference type="Gene3D" id="2.30.33.40">
    <property type="entry name" value="GroES chaperonin"/>
    <property type="match status" value="1"/>
</dbReference>
<evidence type="ECO:0000256" key="2">
    <source>
        <dbReference type="ARBA" id="ARBA00023186"/>
    </source>
</evidence>
<evidence type="ECO:0000313" key="4">
    <source>
        <dbReference type="EMBL" id="NIJ15011.1"/>
    </source>
</evidence>
<evidence type="ECO:0000256" key="1">
    <source>
        <dbReference type="ARBA" id="ARBA00006975"/>
    </source>
</evidence>
<name>A0A7X5ZTV4_9PSEU</name>
<protein>
    <recommendedName>
        <fullName evidence="3">10 kDa chaperonin</fullName>
    </recommendedName>
</protein>
<comment type="subunit">
    <text evidence="3">Heptamer of 7 subunits arranged in a ring.</text>
</comment>
<evidence type="ECO:0000313" key="5">
    <source>
        <dbReference type="Proteomes" id="UP000545493"/>
    </source>
</evidence>
<dbReference type="GO" id="GO:0051087">
    <property type="term" value="F:protein-folding chaperone binding"/>
    <property type="evidence" value="ECO:0007669"/>
    <property type="project" value="TreeGrafter"/>
</dbReference>